<gene>
    <name evidence="1" type="ORF">MYCIT1_LOCUS7731</name>
</gene>
<keyword evidence="2" id="KW-1185">Reference proteome</keyword>
<evidence type="ECO:0000313" key="2">
    <source>
        <dbReference type="Proteomes" id="UP001295794"/>
    </source>
</evidence>
<accession>A0AAD2Q1M9</accession>
<organism evidence="1 2">
    <name type="scientific">Mycena citricolor</name>
    <dbReference type="NCBI Taxonomy" id="2018698"/>
    <lineage>
        <taxon>Eukaryota</taxon>
        <taxon>Fungi</taxon>
        <taxon>Dikarya</taxon>
        <taxon>Basidiomycota</taxon>
        <taxon>Agaricomycotina</taxon>
        <taxon>Agaricomycetes</taxon>
        <taxon>Agaricomycetidae</taxon>
        <taxon>Agaricales</taxon>
        <taxon>Marasmiineae</taxon>
        <taxon>Mycenaceae</taxon>
        <taxon>Mycena</taxon>
    </lineage>
</organism>
<feature type="non-terminal residue" evidence="1">
    <location>
        <position position="91"/>
    </location>
</feature>
<reference evidence="1" key="1">
    <citation type="submission" date="2023-11" db="EMBL/GenBank/DDBJ databases">
        <authorList>
            <person name="De Vega J J."/>
            <person name="De Vega J J."/>
        </authorList>
    </citation>
    <scope>NUCLEOTIDE SEQUENCE</scope>
</reference>
<dbReference type="EMBL" id="CAVNYO010000108">
    <property type="protein sequence ID" value="CAK5266155.1"/>
    <property type="molecule type" value="Genomic_DNA"/>
</dbReference>
<proteinExistence type="predicted"/>
<dbReference type="AlphaFoldDB" id="A0AAD2Q1M9"/>
<sequence length="91" mass="10302">DLPFSKFPRHRLFAHLLCLDLHQLSLQRSHHIERRYLPVHLSPIATSPRVLICAVITGPVALVGPGRDCRQCPEQHVEIRCDVARVLDPGL</sequence>
<dbReference type="Proteomes" id="UP001295794">
    <property type="component" value="Unassembled WGS sequence"/>
</dbReference>
<name>A0AAD2Q1M9_9AGAR</name>
<protein>
    <submittedName>
        <fullName evidence="1">Uncharacterized protein</fullName>
    </submittedName>
</protein>
<evidence type="ECO:0000313" key="1">
    <source>
        <dbReference type="EMBL" id="CAK5266155.1"/>
    </source>
</evidence>
<comment type="caution">
    <text evidence="1">The sequence shown here is derived from an EMBL/GenBank/DDBJ whole genome shotgun (WGS) entry which is preliminary data.</text>
</comment>